<evidence type="ECO:0000259" key="2">
    <source>
        <dbReference type="Pfam" id="PF09994"/>
    </source>
</evidence>
<dbReference type="AlphaFoldDB" id="A0A2T7FXE3"/>
<dbReference type="OrthoDB" id="4378831at2"/>
<sequence length="355" mass="39765">MSLRSWLSRLFGRPPYGTHDRGRRRGPAMHVVVLDGTMSSLEPGYETNAGLLYKLLREAGHSANLTLYYEPGIQWAEWRTTLDVLQGRGITKQIQRAYGVLASRYRPGDSIVLAGYSRGAYAVRSLAGVIDLVGLLRPEHATERMVKQAFRHYRLGGRGPAAEAFRGYCHDEVRIEAVAAWDTVKALGLRWPILWRWSDEEYEFHNHALGASIRNGFHALALDETREAYAPVLWSSPPGWSGHVEQVWFPGNHADVGGQIDGLEAVRPLSNLSLVWMLGRLESCGVPLPEDWRRRFPTDPEAPSVGPWRKWSKLFLGRKRRAVGLNDTERLHPSVADRGLNVPPLALEEPSAPTG</sequence>
<comment type="caution">
    <text evidence="3">The sequence shown here is derived from an EMBL/GenBank/DDBJ whole genome shotgun (WGS) entry which is preliminary data.</text>
</comment>
<reference evidence="3 4" key="1">
    <citation type="submission" date="2018-04" db="EMBL/GenBank/DDBJ databases">
        <title>Pelagivirga bohaiensis gen. nov., sp. nov., a bacterium isolated from the Bohai Sea.</title>
        <authorList>
            <person name="Ji X."/>
        </authorList>
    </citation>
    <scope>NUCLEOTIDE SEQUENCE [LARGE SCALE GENOMIC DNA]</scope>
    <source>
        <strain evidence="3 4">BH-SD16</strain>
    </source>
</reference>
<keyword evidence="4" id="KW-1185">Reference proteome</keyword>
<dbReference type="Pfam" id="PF09994">
    <property type="entry name" value="T6SS_Tle1-like_cat"/>
    <property type="match status" value="1"/>
</dbReference>
<evidence type="ECO:0000313" key="3">
    <source>
        <dbReference type="EMBL" id="PVA06824.1"/>
    </source>
</evidence>
<dbReference type="Proteomes" id="UP000244817">
    <property type="component" value="Unassembled WGS sequence"/>
</dbReference>
<accession>A0A2T7FXE3</accession>
<evidence type="ECO:0000256" key="1">
    <source>
        <dbReference type="SAM" id="MobiDB-lite"/>
    </source>
</evidence>
<dbReference type="InterPro" id="IPR029058">
    <property type="entry name" value="AB_hydrolase_fold"/>
</dbReference>
<proteinExistence type="predicted"/>
<protein>
    <recommendedName>
        <fullName evidence="2">T6SS Phospholipase effector Tle1-like catalytic domain-containing protein</fullName>
    </recommendedName>
</protein>
<gene>
    <name evidence="3" type="ORF">DC363_06595</name>
</gene>
<dbReference type="InterPro" id="IPR018712">
    <property type="entry name" value="Tle1-like_cat"/>
</dbReference>
<dbReference type="SUPFAM" id="SSF53474">
    <property type="entry name" value="alpha/beta-Hydrolases"/>
    <property type="match status" value="1"/>
</dbReference>
<dbReference type="PANTHER" id="PTHR33840">
    <property type="match status" value="1"/>
</dbReference>
<dbReference type="RefSeq" id="WP_108640352.1">
    <property type="nucleotide sequence ID" value="NZ_QCYG01000004.1"/>
</dbReference>
<dbReference type="EMBL" id="QCYG01000004">
    <property type="protein sequence ID" value="PVA06824.1"/>
    <property type="molecule type" value="Genomic_DNA"/>
</dbReference>
<organism evidence="3 4">
    <name type="scientific">Thalassorhabdomicrobium marinisediminis</name>
    <dbReference type="NCBI Taxonomy" id="2170577"/>
    <lineage>
        <taxon>Bacteria</taxon>
        <taxon>Pseudomonadati</taxon>
        <taxon>Pseudomonadota</taxon>
        <taxon>Alphaproteobacteria</taxon>
        <taxon>Rhodobacterales</taxon>
        <taxon>Paracoccaceae</taxon>
        <taxon>Thalassorhabdomicrobium</taxon>
    </lineage>
</organism>
<feature type="region of interest" description="Disordered" evidence="1">
    <location>
        <begin position="335"/>
        <end position="355"/>
    </location>
</feature>
<evidence type="ECO:0000313" key="4">
    <source>
        <dbReference type="Proteomes" id="UP000244817"/>
    </source>
</evidence>
<dbReference type="PANTHER" id="PTHR33840:SF1">
    <property type="entry name" value="TLE1 PHOSPHOLIPASE DOMAIN-CONTAINING PROTEIN"/>
    <property type="match status" value="1"/>
</dbReference>
<feature type="domain" description="T6SS Phospholipase effector Tle1-like catalytic" evidence="2">
    <location>
        <begin position="31"/>
        <end position="278"/>
    </location>
</feature>
<name>A0A2T7FXE3_9RHOB</name>